<gene>
    <name evidence="3" type="ORF">TSIB3V08_LOCUS6103</name>
</gene>
<dbReference type="PANTHER" id="PTHR15036:SF89">
    <property type="entry name" value="NEUREXIN 1, ISOFORM F"/>
    <property type="match status" value="1"/>
</dbReference>
<accession>A0A7R9AX05</accession>
<protein>
    <recommendedName>
        <fullName evidence="2">Laminin G domain-containing protein</fullName>
    </recommendedName>
</protein>
<reference evidence="3" key="1">
    <citation type="submission" date="2020-11" db="EMBL/GenBank/DDBJ databases">
        <authorList>
            <person name="Tran Van P."/>
        </authorList>
    </citation>
    <scope>NUCLEOTIDE SEQUENCE</scope>
</reference>
<dbReference type="SUPFAM" id="SSF49899">
    <property type="entry name" value="Concanavalin A-like lectins/glucanases"/>
    <property type="match status" value="1"/>
</dbReference>
<evidence type="ECO:0000256" key="1">
    <source>
        <dbReference type="PROSITE-ProRule" id="PRU00122"/>
    </source>
</evidence>
<sequence>MPVSCEPLSFVFQADFFAFELLNGHIYLHLDLGSGGVKVTSTTRRVDDGLWHEVTLRRAGKEGRVTADGTASDFSSPGNIVSDSNQLDLEGPLYIGGVGPPTATLAVPPVLWAGVLRYGYVGCMRDLVINGNAIDIAGYARQQDYGSNLFMVEWQRGLAVCLQDPGSILFMVEWQRGLAVCLVNPGSILSMVE</sequence>
<comment type="caution">
    <text evidence="1">Lacks conserved residue(s) required for the propagation of feature annotation.</text>
</comment>
<dbReference type="EMBL" id="OC002535">
    <property type="protein sequence ID" value="CAD7261984.1"/>
    <property type="molecule type" value="Genomic_DNA"/>
</dbReference>
<proteinExistence type="predicted"/>
<dbReference type="Gene3D" id="2.60.120.200">
    <property type="match status" value="1"/>
</dbReference>
<name>A0A7R9AX05_TIMSH</name>
<dbReference type="PANTHER" id="PTHR15036">
    <property type="entry name" value="PIKACHURIN-LIKE PROTEIN"/>
    <property type="match status" value="1"/>
</dbReference>
<dbReference type="PROSITE" id="PS50025">
    <property type="entry name" value="LAM_G_DOMAIN"/>
    <property type="match status" value="1"/>
</dbReference>
<dbReference type="Pfam" id="PF02210">
    <property type="entry name" value="Laminin_G_2"/>
    <property type="match status" value="1"/>
</dbReference>
<dbReference type="SMART" id="SM00282">
    <property type="entry name" value="LamG"/>
    <property type="match status" value="1"/>
</dbReference>
<dbReference type="CDD" id="cd00110">
    <property type="entry name" value="LamG"/>
    <property type="match status" value="1"/>
</dbReference>
<organism evidence="3">
    <name type="scientific">Timema shepardi</name>
    <name type="common">Walking stick</name>
    <dbReference type="NCBI Taxonomy" id="629360"/>
    <lineage>
        <taxon>Eukaryota</taxon>
        <taxon>Metazoa</taxon>
        <taxon>Ecdysozoa</taxon>
        <taxon>Arthropoda</taxon>
        <taxon>Hexapoda</taxon>
        <taxon>Insecta</taxon>
        <taxon>Pterygota</taxon>
        <taxon>Neoptera</taxon>
        <taxon>Polyneoptera</taxon>
        <taxon>Phasmatodea</taxon>
        <taxon>Timematodea</taxon>
        <taxon>Timematoidea</taxon>
        <taxon>Timematidae</taxon>
        <taxon>Timema</taxon>
    </lineage>
</organism>
<dbReference type="InterPro" id="IPR013320">
    <property type="entry name" value="ConA-like_dom_sf"/>
</dbReference>
<evidence type="ECO:0000313" key="3">
    <source>
        <dbReference type="EMBL" id="CAD7261984.1"/>
    </source>
</evidence>
<feature type="domain" description="Laminin G" evidence="2">
    <location>
        <begin position="1"/>
        <end position="161"/>
    </location>
</feature>
<dbReference type="InterPro" id="IPR001791">
    <property type="entry name" value="Laminin_G"/>
</dbReference>
<dbReference type="AlphaFoldDB" id="A0A7R9AX05"/>
<dbReference type="InterPro" id="IPR050372">
    <property type="entry name" value="Neurexin-related_CASP"/>
</dbReference>
<evidence type="ECO:0000259" key="2">
    <source>
        <dbReference type="PROSITE" id="PS50025"/>
    </source>
</evidence>